<proteinExistence type="predicted"/>
<evidence type="ECO:0000313" key="2">
    <source>
        <dbReference type="Proteomes" id="UP000182334"/>
    </source>
</evidence>
<gene>
    <name evidence="1" type="ORF">SAMEA4029010_CIC11G00000002178</name>
</gene>
<dbReference type="EMBL" id="LT635760">
    <property type="protein sequence ID" value="SGZ55385.1"/>
    <property type="molecule type" value="Genomic_DNA"/>
</dbReference>
<organism evidence="1 2">
    <name type="scientific">Sungouiella intermedia</name>
    <dbReference type="NCBI Taxonomy" id="45354"/>
    <lineage>
        <taxon>Eukaryota</taxon>
        <taxon>Fungi</taxon>
        <taxon>Dikarya</taxon>
        <taxon>Ascomycota</taxon>
        <taxon>Saccharomycotina</taxon>
        <taxon>Pichiomycetes</taxon>
        <taxon>Metschnikowiaceae</taxon>
        <taxon>Sungouiella</taxon>
    </lineage>
</organism>
<evidence type="ECO:0000313" key="1">
    <source>
        <dbReference type="EMBL" id="SGZ55385.1"/>
    </source>
</evidence>
<dbReference type="AlphaFoldDB" id="A0A1L0BVL9"/>
<protein>
    <submittedName>
        <fullName evidence="1">CIC11C00000002178</fullName>
    </submittedName>
</protein>
<reference evidence="1 2" key="1">
    <citation type="submission" date="2016-10" db="EMBL/GenBank/DDBJ databases">
        <authorList>
            <person name="de Groot N.N."/>
        </authorList>
    </citation>
    <scope>NUCLEOTIDE SEQUENCE [LARGE SCALE GENOMIC DNA]</scope>
    <source>
        <strain evidence="1 2">CBS 141442</strain>
    </source>
</reference>
<dbReference type="Proteomes" id="UP000182334">
    <property type="component" value="Chromosome V"/>
</dbReference>
<sequence length="61" mass="6639">MDENVIYLPAYVDVCQPGDDSELSNMPDLLRDSSTVKLLIAVNRSGSALGLPRSLQTTDED</sequence>
<accession>A0A1L0BVL9</accession>
<name>A0A1L0BVL9_9ASCO</name>
<keyword evidence="2" id="KW-1185">Reference proteome</keyword>